<dbReference type="Pfam" id="PF13472">
    <property type="entry name" value="Lipase_GDSL_2"/>
    <property type="match status" value="1"/>
</dbReference>
<feature type="chain" id="PRO_5038799196" evidence="2">
    <location>
        <begin position="21"/>
        <end position="225"/>
    </location>
</feature>
<protein>
    <submittedName>
        <fullName evidence="4">Lysophospholipase L1-like esterase</fullName>
    </submittedName>
</protein>
<dbReference type="Proteomes" id="UP000295632">
    <property type="component" value="Unassembled WGS sequence"/>
</dbReference>
<feature type="signal peptide" evidence="2">
    <location>
        <begin position="1"/>
        <end position="20"/>
    </location>
</feature>
<dbReference type="RefSeq" id="WP_133582275.1">
    <property type="nucleotide sequence ID" value="NZ_SNYJ01000028.1"/>
</dbReference>
<dbReference type="EMBL" id="SNYJ01000028">
    <property type="protein sequence ID" value="TDQ33773.1"/>
    <property type="molecule type" value="Genomic_DNA"/>
</dbReference>
<comment type="caution">
    <text evidence="4">The sequence shown here is derived from an EMBL/GenBank/DDBJ whole genome shotgun (WGS) entry which is preliminary data.</text>
</comment>
<dbReference type="SUPFAM" id="SSF52266">
    <property type="entry name" value="SGNH hydrolase"/>
    <property type="match status" value="1"/>
</dbReference>
<dbReference type="OrthoDB" id="1652311at2"/>
<keyword evidence="2" id="KW-0732">Signal</keyword>
<dbReference type="AlphaFoldDB" id="A0A4R6TUA7"/>
<evidence type="ECO:0000313" key="5">
    <source>
        <dbReference type="Proteomes" id="UP000295632"/>
    </source>
</evidence>
<feature type="domain" description="SGNH hydrolase-type esterase" evidence="3">
    <location>
        <begin position="59"/>
        <end position="211"/>
    </location>
</feature>
<name>A0A4R6TUA7_9BACI</name>
<dbReference type="InterPro" id="IPR013830">
    <property type="entry name" value="SGNH_hydro"/>
</dbReference>
<proteinExistence type="predicted"/>
<dbReference type="Gene3D" id="3.40.50.1110">
    <property type="entry name" value="SGNH hydrolase"/>
    <property type="match status" value="1"/>
</dbReference>
<evidence type="ECO:0000313" key="4">
    <source>
        <dbReference type="EMBL" id="TDQ33773.1"/>
    </source>
</evidence>
<feature type="region of interest" description="Disordered" evidence="1">
    <location>
        <begin position="27"/>
        <end position="48"/>
    </location>
</feature>
<sequence length="225" mass="24995">MQKRWIGVFLAAAVTLLVTACGNQTKEEHTTASQLEEATEPPTDSLDSSYETTYQTSLFFGDSVTEGLSYHDILDEKNVLAGAGKTAEFALEDLPVLIERAPEHVYIQFGSIDLLFPTDDPIDYSLTHYGEVINTIQTELPEAEITLLSVTLVTEAAIEKEPRYQNIEAYNEEVKALAAKENVGYIDLTPLVTEHSDLYGEDGIHFEKAFYPLLLDSLKDIQNGE</sequence>
<accession>A0A4R6TUA7</accession>
<evidence type="ECO:0000256" key="1">
    <source>
        <dbReference type="SAM" id="MobiDB-lite"/>
    </source>
</evidence>
<dbReference type="PROSITE" id="PS51257">
    <property type="entry name" value="PROKAR_LIPOPROTEIN"/>
    <property type="match status" value="1"/>
</dbReference>
<organism evidence="4 5">
    <name type="scientific">Aureibacillus halotolerans</name>
    <dbReference type="NCBI Taxonomy" id="1508390"/>
    <lineage>
        <taxon>Bacteria</taxon>
        <taxon>Bacillati</taxon>
        <taxon>Bacillota</taxon>
        <taxon>Bacilli</taxon>
        <taxon>Bacillales</taxon>
        <taxon>Bacillaceae</taxon>
        <taxon>Aureibacillus</taxon>
    </lineage>
</organism>
<evidence type="ECO:0000256" key="2">
    <source>
        <dbReference type="SAM" id="SignalP"/>
    </source>
</evidence>
<evidence type="ECO:0000259" key="3">
    <source>
        <dbReference type="Pfam" id="PF13472"/>
    </source>
</evidence>
<reference evidence="4 5" key="1">
    <citation type="submission" date="2019-03" db="EMBL/GenBank/DDBJ databases">
        <title>Genomic Encyclopedia of Type Strains, Phase IV (KMG-IV): sequencing the most valuable type-strain genomes for metagenomic binning, comparative biology and taxonomic classification.</title>
        <authorList>
            <person name="Goeker M."/>
        </authorList>
    </citation>
    <scope>NUCLEOTIDE SEQUENCE [LARGE SCALE GENOMIC DNA]</scope>
    <source>
        <strain evidence="4 5">DSM 28697</strain>
    </source>
</reference>
<dbReference type="InterPro" id="IPR036514">
    <property type="entry name" value="SGNH_hydro_sf"/>
</dbReference>
<keyword evidence="5" id="KW-1185">Reference proteome</keyword>
<gene>
    <name evidence="4" type="ORF">EV213_1285</name>
</gene>